<dbReference type="AlphaFoldDB" id="A0AAV8WWF4"/>
<dbReference type="EMBL" id="JANEYF010004825">
    <property type="protein sequence ID" value="KAJ8929981.1"/>
    <property type="molecule type" value="Genomic_DNA"/>
</dbReference>
<comment type="caution">
    <text evidence="2">The sequence shown here is derived from an EMBL/GenBank/DDBJ whole genome shotgun (WGS) entry which is preliminary data.</text>
</comment>
<dbReference type="Proteomes" id="UP001162156">
    <property type="component" value="Unassembled WGS sequence"/>
</dbReference>
<protein>
    <submittedName>
        <fullName evidence="2">Uncharacterized protein</fullName>
    </submittedName>
</protein>
<evidence type="ECO:0000313" key="2">
    <source>
        <dbReference type="EMBL" id="KAJ8929981.1"/>
    </source>
</evidence>
<feature type="region of interest" description="Disordered" evidence="1">
    <location>
        <begin position="75"/>
        <end position="96"/>
    </location>
</feature>
<accession>A0AAV8WWF4</accession>
<proteinExistence type="predicted"/>
<gene>
    <name evidence="2" type="ORF">NQ314_017269</name>
</gene>
<evidence type="ECO:0000256" key="1">
    <source>
        <dbReference type="SAM" id="MobiDB-lite"/>
    </source>
</evidence>
<organism evidence="2 3">
    <name type="scientific">Rhamnusium bicolor</name>
    <dbReference type="NCBI Taxonomy" id="1586634"/>
    <lineage>
        <taxon>Eukaryota</taxon>
        <taxon>Metazoa</taxon>
        <taxon>Ecdysozoa</taxon>
        <taxon>Arthropoda</taxon>
        <taxon>Hexapoda</taxon>
        <taxon>Insecta</taxon>
        <taxon>Pterygota</taxon>
        <taxon>Neoptera</taxon>
        <taxon>Endopterygota</taxon>
        <taxon>Coleoptera</taxon>
        <taxon>Polyphaga</taxon>
        <taxon>Cucujiformia</taxon>
        <taxon>Chrysomeloidea</taxon>
        <taxon>Cerambycidae</taxon>
        <taxon>Lepturinae</taxon>
        <taxon>Rhagiini</taxon>
        <taxon>Rhamnusium</taxon>
    </lineage>
</organism>
<evidence type="ECO:0000313" key="3">
    <source>
        <dbReference type="Proteomes" id="UP001162156"/>
    </source>
</evidence>
<reference evidence="2" key="1">
    <citation type="journal article" date="2023" name="Insect Mol. Biol.">
        <title>Genome sequencing provides insights into the evolution of gene families encoding plant cell wall-degrading enzymes in longhorned beetles.</title>
        <authorList>
            <person name="Shin N.R."/>
            <person name="Okamura Y."/>
            <person name="Kirsch R."/>
            <person name="Pauchet Y."/>
        </authorList>
    </citation>
    <scope>NUCLEOTIDE SEQUENCE</scope>
    <source>
        <strain evidence="2">RBIC_L_NR</strain>
    </source>
</reference>
<name>A0AAV8WWF4_9CUCU</name>
<keyword evidence="3" id="KW-1185">Reference proteome</keyword>
<sequence length="280" mass="32201">MVDFFAQYKLRHFRGQRSIKRVIQDVRDILVSWVADNRSTNWADGLRFIQLEKIDLSIGQRERVENVVNDNSNVNASRDLDIEEENHVTSHDSSSDQGADKIFTNLCFLLQCTCAPDNLYGICIRQEKITQACEASFTSQKRQADEMLQMFNKNFLPASIGQHILVKIPDADRGRAAPGNVVAVVMEQKEESDLYQLGTLSGVLEKLYARNEFQVAYHKFMEMEDVPEKELTLRTAAAVDSRSKQGFVRCDWRKNCENKRCNCLKKRSEMQLKMPLIVKL</sequence>
<feature type="compositionally biased region" description="Basic and acidic residues" evidence="1">
    <location>
        <begin position="85"/>
        <end position="94"/>
    </location>
</feature>